<evidence type="ECO:0000313" key="3">
    <source>
        <dbReference type="EMBL" id="GAA4320114.1"/>
    </source>
</evidence>
<dbReference type="RefSeq" id="WP_345253124.1">
    <property type="nucleotide sequence ID" value="NZ_BAABGY010000002.1"/>
</dbReference>
<evidence type="ECO:0000313" key="4">
    <source>
        <dbReference type="Proteomes" id="UP001501725"/>
    </source>
</evidence>
<feature type="domain" description="Phosphoribosyltransferase" evidence="2">
    <location>
        <begin position="185"/>
        <end position="230"/>
    </location>
</feature>
<dbReference type="InterPro" id="IPR051910">
    <property type="entry name" value="ComF/GntX_DNA_util-trans"/>
</dbReference>
<dbReference type="Gene3D" id="3.40.50.2020">
    <property type="match status" value="1"/>
</dbReference>
<name>A0ABP8GA65_9BACT</name>
<organism evidence="3 4">
    <name type="scientific">Flaviaesturariibacter amylovorans</name>
    <dbReference type="NCBI Taxonomy" id="1084520"/>
    <lineage>
        <taxon>Bacteria</taxon>
        <taxon>Pseudomonadati</taxon>
        <taxon>Bacteroidota</taxon>
        <taxon>Chitinophagia</taxon>
        <taxon>Chitinophagales</taxon>
        <taxon>Chitinophagaceae</taxon>
        <taxon>Flaviaestuariibacter</taxon>
    </lineage>
</organism>
<dbReference type="Proteomes" id="UP001501725">
    <property type="component" value="Unassembled WGS sequence"/>
</dbReference>
<gene>
    <name evidence="3" type="ORF">GCM10023184_05150</name>
</gene>
<dbReference type="InterPro" id="IPR000836">
    <property type="entry name" value="PRTase_dom"/>
</dbReference>
<accession>A0ABP8GA65</accession>
<sequence>MPLLNDLASAFLHLAFPHICEGCGTDVLAPDAPLCLRCAHELPATGFERAEGNPIDRIFWGRLPLRAATAQLYFTQGSVVQALMHRLKYGGRAPIGHYLGGLMGRQLAASARFAGVDALVPLPLHADRERRRGYNQAALLCEGIAGTWPLPVLPRAVQRPAATETQTYKGRVERWQNMQGRFTVPDPAALEGRHLLLVDDVVTTGATLEACGRALLAIPGVSLSIATLCFAGGS</sequence>
<dbReference type="InterPro" id="IPR029057">
    <property type="entry name" value="PRTase-like"/>
</dbReference>
<dbReference type="EMBL" id="BAABGY010000002">
    <property type="protein sequence ID" value="GAA4320114.1"/>
    <property type="molecule type" value="Genomic_DNA"/>
</dbReference>
<reference evidence="4" key="1">
    <citation type="journal article" date="2019" name="Int. J. Syst. Evol. Microbiol.">
        <title>The Global Catalogue of Microorganisms (GCM) 10K type strain sequencing project: providing services to taxonomists for standard genome sequencing and annotation.</title>
        <authorList>
            <consortium name="The Broad Institute Genomics Platform"/>
            <consortium name="The Broad Institute Genome Sequencing Center for Infectious Disease"/>
            <person name="Wu L."/>
            <person name="Ma J."/>
        </authorList>
    </citation>
    <scope>NUCLEOTIDE SEQUENCE [LARGE SCALE GENOMIC DNA]</scope>
    <source>
        <strain evidence="4">JCM 17919</strain>
    </source>
</reference>
<dbReference type="PANTHER" id="PTHR47505:SF1">
    <property type="entry name" value="DNA UTILIZATION PROTEIN YHGH"/>
    <property type="match status" value="1"/>
</dbReference>
<dbReference type="CDD" id="cd06223">
    <property type="entry name" value="PRTases_typeI"/>
    <property type="match status" value="1"/>
</dbReference>
<proteinExistence type="inferred from homology"/>
<keyword evidence="4" id="KW-1185">Reference proteome</keyword>
<comment type="caution">
    <text evidence="3">The sequence shown here is derived from an EMBL/GenBank/DDBJ whole genome shotgun (WGS) entry which is preliminary data.</text>
</comment>
<evidence type="ECO:0000259" key="2">
    <source>
        <dbReference type="Pfam" id="PF00156"/>
    </source>
</evidence>
<evidence type="ECO:0000256" key="1">
    <source>
        <dbReference type="ARBA" id="ARBA00008007"/>
    </source>
</evidence>
<comment type="similarity">
    <text evidence="1">Belongs to the ComF/GntX family.</text>
</comment>
<dbReference type="SUPFAM" id="SSF53271">
    <property type="entry name" value="PRTase-like"/>
    <property type="match status" value="1"/>
</dbReference>
<dbReference type="Pfam" id="PF00156">
    <property type="entry name" value="Pribosyltran"/>
    <property type="match status" value="1"/>
</dbReference>
<dbReference type="PANTHER" id="PTHR47505">
    <property type="entry name" value="DNA UTILIZATION PROTEIN YHGH"/>
    <property type="match status" value="1"/>
</dbReference>
<protein>
    <submittedName>
        <fullName evidence="3">ComF family protein</fullName>
    </submittedName>
</protein>